<name>G7E9S9_MIXOS</name>
<dbReference type="HOGENOM" id="CLU_2292353_0_0_1"/>
<dbReference type="EMBL" id="BABT02000220">
    <property type="protein sequence ID" value="GAA99398.1"/>
    <property type="molecule type" value="Genomic_DNA"/>
</dbReference>
<organism evidence="1 2">
    <name type="scientific">Mixia osmundae (strain CBS 9802 / IAM 14324 / JCM 22182 / KY 12970)</name>
    <dbReference type="NCBI Taxonomy" id="764103"/>
    <lineage>
        <taxon>Eukaryota</taxon>
        <taxon>Fungi</taxon>
        <taxon>Dikarya</taxon>
        <taxon>Basidiomycota</taxon>
        <taxon>Pucciniomycotina</taxon>
        <taxon>Mixiomycetes</taxon>
        <taxon>Mixiales</taxon>
        <taxon>Mixiaceae</taxon>
        <taxon>Mixia</taxon>
    </lineage>
</organism>
<proteinExistence type="predicted"/>
<accession>G7E9S9</accession>
<dbReference type="AlphaFoldDB" id="G7E9S9"/>
<evidence type="ECO:0000313" key="2">
    <source>
        <dbReference type="Proteomes" id="UP000009131"/>
    </source>
</evidence>
<dbReference type="RefSeq" id="XP_014568633.1">
    <property type="nucleotide sequence ID" value="XM_014713147.1"/>
</dbReference>
<keyword evidence="2" id="KW-1185">Reference proteome</keyword>
<sequence length="101" mass="11106">MAGRLDRLTSDKVRESVGAPRPGGYASWCALPGYLGPGGPTSREAQGVYMRMNILLRAQEVNSLRLLRSTHVEDRPCQKGRRGIILLGKGYHCFENESCGD</sequence>
<reference evidence="1 2" key="1">
    <citation type="journal article" date="2011" name="J. Gen. Appl. Microbiol.">
        <title>Draft genome sequencing of the enigmatic basidiomycete Mixia osmundae.</title>
        <authorList>
            <person name="Nishida H."/>
            <person name="Nagatsuka Y."/>
            <person name="Sugiyama J."/>
        </authorList>
    </citation>
    <scope>NUCLEOTIDE SEQUENCE [LARGE SCALE GENOMIC DNA]</scope>
    <source>
        <strain evidence="2">CBS 9802 / IAM 14324 / JCM 22182 / KY 12970</strain>
    </source>
</reference>
<comment type="caution">
    <text evidence="1">The sequence shown here is derived from an EMBL/GenBank/DDBJ whole genome shotgun (WGS) entry which is preliminary data.</text>
</comment>
<protein>
    <submittedName>
        <fullName evidence="1">Uncharacterized protein</fullName>
    </submittedName>
</protein>
<evidence type="ECO:0000313" key="1">
    <source>
        <dbReference type="EMBL" id="GAA99398.1"/>
    </source>
</evidence>
<reference evidence="1 2" key="2">
    <citation type="journal article" date="2012" name="Open Biol.">
        <title>Characteristics of nucleosomes and linker DNA regions on the genome of the basidiomycete Mixia osmundae revealed by mono- and dinucleosome mapping.</title>
        <authorList>
            <person name="Nishida H."/>
            <person name="Kondo S."/>
            <person name="Matsumoto T."/>
            <person name="Suzuki Y."/>
            <person name="Yoshikawa H."/>
            <person name="Taylor T.D."/>
            <person name="Sugiyama J."/>
        </authorList>
    </citation>
    <scope>NUCLEOTIDE SEQUENCE [LARGE SCALE GENOMIC DNA]</scope>
    <source>
        <strain evidence="2">CBS 9802 / IAM 14324 / JCM 22182 / KY 12970</strain>
    </source>
</reference>
<dbReference type="Proteomes" id="UP000009131">
    <property type="component" value="Unassembled WGS sequence"/>
</dbReference>
<dbReference type="InParanoid" id="G7E9S9"/>
<gene>
    <name evidence="1" type="primary">Mo06096</name>
    <name evidence="1" type="ORF">E5Q_06096</name>
</gene>